<name>A0ABU6N6R8_9BACI</name>
<evidence type="ECO:0000313" key="2">
    <source>
        <dbReference type="Proteomes" id="UP001330749"/>
    </source>
</evidence>
<organism evidence="1 2">
    <name type="scientific">Bacillus xiapuensis</name>
    <dbReference type="NCBI Taxonomy" id="2014075"/>
    <lineage>
        <taxon>Bacteria</taxon>
        <taxon>Bacillati</taxon>
        <taxon>Bacillota</taxon>
        <taxon>Bacilli</taxon>
        <taxon>Bacillales</taxon>
        <taxon>Bacillaceae</taxon>
        <taxon>Bacillus</taxon>
    </lineage>
</organism>
<proteinExistence type="predicted"/>
<protein>
    <submittedName>
        <fullName evidence="1">Globin-coupled sensor protein</fullName>
    </submittedName>
</protein>
<sequence>RKLSEQTKDSVSNVSSLILNTNLQVEKLTKSLETINVEVKNGNNHMKTTENYFEQILKTMEDTKDQNNKIHNDLISIVNVVNELGGAFEEIALSAEKLSFITQEMD</sequence>
<feature type="non-terminal residue" evidence="1">
    <location>
        <position position="1"/>
    </location>
</feature>
<gene>
    <name evidence="1" type="ORF">P4447_00240</name>
</gene>
<dbReference type="Gene3D" id="1.10.287.950">
    <property type="entry name" value="Methyl-accepting chemotaxis protein"/>
    <property type="match status" value="1"/>
</dbReference>
<keyword evidence="2" id="KW-1185">Reference proteome</keyword>
<dbReference type="SUPFAM" id="SSF58104">
    <property type="entry name" value="Methyl-accepting chemotaxis protein (MCP) signaling domain"/>
    <property type="match status" value="1"/>
</dbReference>
<accession>A0ABU6N6R8</accession>
<dbReference type="Proteomes" id="UP001330749">
    <property type="component" value="Unassembled WGS sequence"/>
</dbReference>
<comment type="caution">
    <text evidence="1">The sequence shown here is derived from an EMBL/GenBank/DDBJ whole genome shotgun (WGS) entry which is preliminary data.</text>
</comment>
<evidence type="ECO:0000313" key="1">
    <source>
        <dbReference type="EMBL" id="MED3560988.1"/>
    </source>
</evidence>
<dbReference type="EMBL" id="JARMQG010000003">
    <property type="protein sequence ID" value="MED3560988.1"/>
    <property type="molecule type" value="Genomic_DNA"/>
</dbReference>
<reference evidence="1 2" key="1">
    <citation type="submission" date="2023-03" db="EMBL/GenBank/DDBJ databases">
        <title>Bacillus Genome Sequencing.</title>
        <authorList>
            <person name="Dunlap C."/>
        </authorList>
    </citation>
    <scope>NUCLEOTIDE SEQUENCE [LARGE SCALE GENOMIC DNA]</scope>
    <source>
        <strain evidence="1 2">B-14544</strain>
    </source>
</reference>